<dbReference type="Proteomes" id="UP000014760">
    <property type="component" value="Unassembled WGS sequence"/>
</dbReference>
<evidence type="ECO:0008006" key="5">
    <source>
        <dbReference type="Google" id="ProtNLM"/>
    </source>
</evidence>
<dbReference type="EMBL" id="AMQN01045015">
    <property type="status" value="NOT_ANNOTATED_CDS"/>
    <property type="molecule type" value="Genomic_DNA"/>
</dbReference>
<dbReference type="EnsemblMetazoa" id="CapteT190805">
    <property type="protein sequence ID" value="CapteP190805"/>
    <property type="gene ID" value="CapteG190805"/>
</dbReference>
<evidence type="ECO:0000313" key="4">
    <source>
        <dbReference type="Proteomes" id="UP000014760"/>
    </source>
</evidence>
<name>R7UCR5_CAPTE</name>
<evidence type="ECO:0000313" key="2">
    <source>
        <dbReference type="EMBL" id="ELU04175.1"/>
    </source>
</evidence>
<evidence type="ECO:0000313" key="3">
    <source>
        <dbReference type="EnsemblMetazoa" id="CapteP190805"/>
    </source>
</evidence>
<reference evidence="4" key="1">
    <citation type="submission" date="2012-12" db="EMBL/GenBank/DDBJ databases">
        <authorList>
            <person name="Hellsten U."/>
            <person name="Grimwood J."/>
            <person name="Chapman J.A."/>
            <person name="Shapiro H."/>
            <person name="Aerts A."/>
            <person name="Otillar R.P."/>
            <person name="Terry A.Y."/>
            <person name="Boore J.L."/>
            <person name="Simakov O."/>
            <person name="Marletaz F."/>
            <person name="Cho S.-J."/>
            <person name="Edsinger-Gonzales E."/>
            <person name="Havlak P."/>
            <person name="Kuo D.-H."/>
            <person name="Larsson T."/>
            <person name="Lv J."/>
            <person name="Arendt D."/>
            <person name="Savage R."/>
            <person name="Osoegawa K."/>
            <person name="de Jong P."/>
            <person name="Lindberg D.R."/>
            <person name="Seaver E.C."/>
            <person name="Weisblat D.A."/>
            <person name="Putnam N.H."/>
            <person name="Grigoriev I.V."/>
            <person name="Rokhsar D.S."/>
        </authorList>
    </citation>
    <scope>NUCLEOTIDE SEQUENCE</scope>
    <source>
        <strain evidence="4">I ESC-2004</strain>
    </source>
</reference>
<evidence type="ECO:0000256" key="1">
    <source>
        <dbReference type="SAM" id="SignalP"/>
    </source>
</evidence>
<reference evidence="2 4" key="2">
    <citation type="journal article" date="2013" name="Nature">
        <title>Insights into bilaterian evolution from three spiralian genomes.</title>
        <authorList>
            <person name="Simakov O."/>
            <person name="Marletaz F."/>
            <person name="Cho S.J."/>
            <person name="Edsinger-Gonzales E."/>
            <person name="Havlak P."/>
            <person name="Hellsten U."/>
            <person name="Kuo D.H."/>
            <person name="Larsson T."/>
            <person name="Lv J."/>
            <person name="Arendt D."/>
            <person name="Savage R."/>
            <person name="Osoegawa K."/>
            <person name="de Jong P."/>
            <person name="Grimwood J."/>
            <person name="Chapman J.A."/>
            <person name="Shapiro H."/>
            <person name="Aerts A."/>
            <person name="Otillar R.P."/>
            <person name="Terry A.Y."/>
            <person name="Boore J.L."/>
            <person name="Grigoriev I.V."/>
            <person name="Lindberg D.R."/>
            <person name="Seaver E.C."/>
            <person name="Weisblat D.A."/>
            <person name="Putnam N.H."/>
            <person name="Rokhsar D.S."/>
        </authorList>
    </citation>
    <scope>NUCLEOTIDE SEQUENCE</scope>
    <source>
        <strain evidence="2 4">I ESC-2004</strain>
    </source>
</reference>
<feature type="signal peptide" evidence="1">
    <location>
        <begin position="1"/>
        <end position="18"/>
    </location>
</feature>
<sequence length="256" mass="27572">MIVLFLVGFSQSPGNVSGVVGGSAVMVWEYDLEGGDLLGIRYDHIDEKGQLSIIMNVDANGNGSPGPGFPHASFRRPATITLNPLQDSDVGEVKCTIYRSNGAPVSDLVSITIVPPDDQKDVIITLKVSDKKVECGQQTIIDSDETIVVEVPVESDSGAPMEVNAFQKCGEDQENQIGTECTKGSGVCTFGTSAGCDGFTKGLVTIRATVKHPAFDEAKEDTCSYTVPDMEISLYYKYDWMLACLSIVKKWSYHVA</sequence>
<organism evidence="2">
    <name type="scientific">Capitella teleta</name>
    <name type="common">Polychaete worm</name>
    <dbReference type="NCBI Taxonomy" id="283909"/>
    <lineage>
        <taxon>Eukaryota</taxon>
        <taxon>Metazoa</taxon>
        <taxon>Spiralia</taxon>
        <taxon>Lophotrochozoa</taxon>
        <taxon>Annelida</taxon>
        <taxon>Polychaeta</taxon>
        <taxon>Sedentaria</taxon>
        <taxon>Scolecida</taxon>
        <taxon>Capitellidae</taxon>
        <taxon>Capitella</taxon>
    </lineage>
</organism>
<dbReference type="AlphaFoldDB" id="R7UCR5"/>
<protein>
    <recommendedName>
        <fullName evidence="5">CUB domain-containing protein</fullName>
    </recommendedName>
</protein>
<keyword evidence="4" id="KW-1185">Reference proteome</keyword>
<accession>R7UCR5</accession>
<gene>
    <name evidence="2" type="ORF">CAPTEDRAFT_190805</name>
</gene>
<reference evidence="3" key="3">
    <citation type="submission" date="2015-06" db="UniProtKB">
        <authorList>
            <consortium name="EnsemblMetazoa"/>
        </authorList>
    </citation>
    <scope>IDENTIFICATION</scope>
</reference>
<dbReference type="EMBL" id="KB302592">
    <property type="protein sequence ID" value="ELU04175.1"/>
    <property type="molecule type" value="Genomic_DNA"/>
</dbReference>
<proteinExistence type="predicted"/>
<keyword evidence="1" id="KW-0732">Signal</keyword>
<dbReference type="HOGENOM" id="CLU_1103677_0_0_1"/>
<feature type="chain" id="PRO_5008787874" description="CUB domain-containing protein" evidence="1">
    <location>
        <begin position="19"/>
        <end position="256"/>
    </location>
</feature>